<keyword evidence="1" id="KW-0732">Signal</keyword>
<sequence>MPPSPTTQPPGAHWRIAGSPSLRPVLQGLIHAFGQTHPRHAITLELAGASVGIARLIHGEALLSAQTCEISDEETVPYRKGVGERPCAVRIAHADPVAPLGHSRALALYVHAGNPATGLSLRDVARIFSTGHPDGDCRRWGQAGLNQDDWPQRLIRPLVREEGSPLGTYLRRHVFDGRPHSPSCEQHGSARAILARLAAEPSGIAIAPAGCRLPDVRPLPLARHNDGPYRACEAQAIVDGSYPLDPGLLLYVRRDADGGVHPWARDFCLSALSSRGQQAIRAAQAGYLPLAPASADAERSRLPGAAAAGAPANTDQEMT</sequence>
<dbReference type="Gene3D" id="3.40.190.10">
    <property type="entry name" value="Periplasmic binding protein-like II"/>
    <property type="match status" value="2"/>
</dbReference>
<feature type="domain" description="PBP" evidence="3">
    <location>
        <begin position="6"/>
        <end position="267"/>
    </location>
</feature>
<evidence type="ECO:0000256" key="1">
    <source>
        <dbReference type="ARBA" id="ARBA00022729"/>
    </source>
</evidence>
<dbReference type="EMBL" id="RDQO01000003">
    <property type="protein sequence ID" value="RMX05663.1"/>
    <property type="molecule type" value="Genomic_DNA"/>
</dbReference>
<protein>
    <recommendedName>
        <fullName evidence="3">PBP domain-containing protein</fullName>
    </recommendedName>
</protein>
<dbReference type="Pfam" id="PF12849">
    <property type="entry name" value="PBP_like_2"/>
    <property type="match status" value="1"/>
</dbReference>
<dbReference type="RefSeq" id="WP_122229139.1">
    <property type="nucleotide sequence ID" value="NZ_RDQO01000003.1"/>
</dbReference>
<dbReference type="InterPro" id="IPR050811">
    <property type="entry name" value="Phosphate_ABC_transporter"/>
</dbReference>
<dbReference type="OrthoDB" id="4008270at2"/>
<gene>
    <name evidence="4" type="ORF">D8I35_10745</name>
</gene>
<name>A0A3M6QRR7_9BURK</name>
<dbReference type="PANTHER" id="PTHR30570">
    <property type="entry name" value="PERIPLASMIC PHOSPHATE BINDING COMPONENT OF PHOSPHATE ABC TRANSPORTER"/>
    <property type="match status" value="1"/>
</dbReference>
<comment type="caution">
    <text evidence="4">The sequence shown here is derived from an EMBL/GenBank/DDBJ whole genome shotgun (WGS) entry which is preliminary data.</text>
</comment>
<dbReference type="InterPro" id="IPR024370">
    <property type="entry name" value="PBP_domain"/>
</dbReference>
<feature type="region of interest" description="Disordered" evidence="2">
    <location>
        <begin position="299"/>
        <end position="319"/>
    </location>
</feature>
<evidence type="ECO:0000313" key="5">
    <source>
        <dbReference type="Proteomes" id="UP000278006"/>
    </source>
</evidence>
<dbReference type="Proteomes" id="UP000278006">
    <property type="component" value="Unassembled WGS sequence"/>
</dbReference>
<dbReference type="PANTHER" id="PTHR30570:SF1">
    <property type="entry name" value="PHOSPHATE-BINDING PROTEIN PSTS"/>
    <property type="match status" value="1"/>
</dbReference>
<dbReference type="AlphaFoldDB" id="A0A3M6QRR7"/>
<accession>A0A3M6QRR7</accession>
<evidence type="ECO:0000256" key="2">
    <source>
        <dbReference type="SAM" id="MobiDB-lite"/>
    </source>
</evidence>
<dbReference type="SUPFAM" id="SSF53850">
    <property type="entry name" value="Periplasmic binding protein-like II"/>
    <property type="match status" value="1"/>
</dbReference>
<reference evidence="4 5" key="1">
    <citation type="submission" date="2018-10" db="EMBL/GenBank/DDBJ databases">
        <title>Draft genome of Cortibacter populi DSM10536.</title>
        <authorList>
            <person name="Bernier A.-M."/>
            <person name="Bernard K."/>
        </authorList>
    </citation>
    <scope>NUCLEOTIDE SEQUENCE [LARGE SCALE GENOMIC DNA]</scope>
    <source>
        <strain evidence="4 5">DSM 105136</strain>
    </source>
</reference>
<keyword evidence="5" id="KW-1185">Reference proteome</keyword>
<feature type="compositionally biased region" description="Low complexity" evidence="2">
    <location>
        <begin position="303"/>
        <end position="312"/>
    </location>
</feature>
<evidence type="ECO:0000313" key="4">
    <source>
        <dbReference type="EMBL" id="RMX05663.1"/>
    </source>
</evidence>
<evidence type="ECO:0000259" key="3">
    <source>
        <dbReference type="Pfam" id="PF12849"/>
    </source>
</evidence>
<organism evidence="4 5">
    <name type="scientific">Corticibacter populi</name>
    <dbReference type="NCBI Taxonomy" id="1550736"/>
    <lineage>
        <taxon>Bacteria</taxon>
        <taxon>Pseudomonadati</taxon>
        <taxon>Pseudomonadota</taxon>
        <taxon>Betaproteobacteria</taxon>
        <taxon>Burkholderiales</taxon>
        <taxon>Comamonadaceae</taxon>
        <taxon>Corticibacter</taxon>
    </lineage>
</organism>
<proteinExistence type="predicted"/>